<evidence type="ECO:0000313" key="3">
    <source>
        <dbReference type="Proteomes" id="UP000192042"/>
    </source>
</evidence>
<dbReference type="KEGG" id="nja:NSJP_1082"/>
<protein>
    <submittedName>
        <fullName evidence="2">Uncharacterized protein</fullName>
    </submittedName>
</protein>
<dbReference type="STRING" id="1325564.NSJP_1082"/>
<evidence type="ECO:0000313" key="2">
    <source>
        <dbReference type="EMBL" id="SLM47254.1"/>
    </source>
</evidence>
<dbReference type="EMBL" id="LT828648">
    <property type="protein sequence ID" value="SLM47254.1"/>
    <property type="molecule type" value="Genomic_DNA"/>
</dbReference>
<sequence length="94" mass="9986">MFAVLLLSIPYLVDVAYYGDLTPTHSAQIVDSHGEEALSVDEAVSSDDSTKDSPVINGGSVDVIAPSYSGHDWKNDPRSQFLAVASHASRSPPL</sequence>
<gene>
    <name evidence="2" type="ORF">NSJP_1082</name>
</gene>
<dbReference type="AlphaFoldDB" id="A0A1W1I2N4"/>
<organism evidence="2 3">
    <name type="scientific">Nitrospira japonica</name>
    <dbReference type="NCBI Taxonomy" id="1325564"/>
    <lineage>
        <taxon>Bacteria</taxon>
        <taxon>Pseudomonadati</taxon>
        <taxon>Nitrospirota</taxon>
        <taxon>Nitrospiria</taxon>
        <taxon>Nitrospirales</taxon>
        <taxon>Nitrospiraceae</taxon>
        <taxon>Nitrospira</taxon>
    </lineage>
</organism>
<reference evidence="2 3" key="1">
    <citation type="submission" date="2017-03" db="EMBL/GenBank/DDBJ databases">
        <authorList>
            <person name="Afonso C.L."/>
            <person name="Miller P.J."/>
            <person name="Scott M.A."/>
            <person name="Spackman E."/>
            <person name="Goraichik I."/>
            <person name="Dimitrov K.M."/>
            <person name="Suarez D.L."/>
            <person name="Swayne D.E."/>
        </authorList>
    </citation>
    <scope>NUCLEOTIDE SEQUENCE [LARGE SCALE GENOMIC DNA]</scope>
    <source>
        <strain evidence="2">Genome sequencing of Nitrospira japonica strain NJ11</strain>
    </source>
</reference>
<accession>A0A1W1I2N4</accession>
<keyword evidence="3" id="KW-1185">Reference proteome</keyword>
<dbReference type="Proteomes" id="UP000192042">
    <property type="component" value="Chromosome I"/>
</dbReference>
<evidence type="ECO:0000256" key="1">
    <source>
        <dbReference type="SAM" id="MobiDB-lite"/>
    </source>
</evidence>
<feature type="region of interest" description="Disordered" evidence="1">
    <location>
        <begin position="38"/>
        <end position="58"/>
    </location>
</feature>
<name>A0A1W1I2N4_9BACT</name>
<proteinExistence type="predicted"/>